<keyword evidence="4" id="KW-0804">Transcription</keyword>
<dbReference type="OrthoDB" id="5226580at2759"/>
<dbReference type="Proteomes" id="UP000566819">
    <property type="component" value="Unassembled WGS sequence"/>
</dbReference>
<dbReference type="PANTHER" id="PTHR31845:SF10">
    <property type="entry name" value="ZN(II)2CYS6 TRANSCRIPTION FACTOR (EUROFUNG)"/>
    <property type="match status" value="1"/>
</dbReference>
<evidence type="ECO:0000256" key="3">
    <source>
        <dbReference type="ARBA" id="ARBA00023125"/>
    </source>
</evidence>
<dbReference type="CDD" id="cd12148">
    <property type="entry name" value="fungal_TF_MHR"/>
    <property type="match status" value="1"/>
</dbReference>
<keyword evidence="3" id="KW-0238">DNA-binding</keyword>
<feature type="region of interest" description="Disordered" evidence="6">
    <location>
        <begin position="58"/>
        <end position="94"/>
    </location>
</feature>
<reference evidence="7 8" key="1">
    <citation type="submission" date="2020-03" db="EMBL/GenBank/DDBJ databases">
        <title>Draft Genome Sequence of Cudoniella acicularis.</title>
        <authorList>
            <person name="Buettner E."/>
            <person name="Kellner H."/>
        </authorList>
    </citation>
    <scope>NUCLEOTIDE SEQUENCE [LARGE SCALE GENOMIC DNA]</scope>
    <source>
        <strain evidence="7 8">DSM 108380</strain>
    </source>
</reference>
<evidence type="ECO:0000256" key="4">
    <source>
        <dbReference type="ARBA" id="ARBA00023163"/>
    </source>
</evidence>
<keyword evidence="5" id="KW-0539">Nucleus</keyword>
<evidence type="ECO:0000256" key="6">
    <source>
        <dbReference type="SAM" id="MobiDB-lite"/>
    </source>
</evidence>
<dbReference type="InterPro" id="IPR051089">
    <property type="entry name" value="prtT"/>
</dbReference>
<dbReference type="EMBL" id="JAAMPI010002274">
    <property type="protein sequence ID" value="KAF4615887.1"/>
    <property type="molecule type" value="Genomic_DNA"/>
</dbReference>
<dbReference type="AlphaFoldDB" id="A0A8H4QR84"/>
<comment type="subcellular location">
    <subcellularLocation>
        <location evidence="1">Nucleus</location>
    </subcellularLocation>
</comment>
<dbReference type="GO" id="GO:0000976">
    <property type="term" value="F:transcription cis-regulatory region binding"/>
    <property type="evidence" value="ECO:0007669"/>
    <property type="project" value="TreeGrafter"/>
</dbReference>
<evidence type="ECO:0000256" key="1">
    <source>
        <dbReference type="ARBA" id="ARBA00004123"/>
    </source>
</evidence>
<dbReference type="GO" id="GO:0005634">
    <property type="term" value="C:nucleus"/>
    <property type="evidence" value="ECO:0007669"/>
    <property type="project" value="UniProtKB-SubCell"/>
</dbReference>
<keyword evidence="2" id="KW-0805">Transcription regulation</keyword>
<sequence>MELVSGAHEEKIESLVSLLAGAQAAKSERASPASKPDPLTDSASEAWLQAVHQPDVWHIRTNPLPDPTSASTSRSTTSQFTASTSLTSESSHPPVTLNYLIPSNPIQPNDEDRLLNTFREKYAIHLPFIVIPPSFNSNLLRTEKPWLHKTVMMIASEEYRARQVEVAKQISLDLATAMMWRGEKSIDMLQSLIVYNLWAYYYSAVPPQLQSTAHFQLANAMVFDLGLQKPVKDHENADMLPDSTKVIPECSPREFKRTLEERRTLLACYFSISVVSLCTRKTEAVQLSSYYEYNCNALQETAEYESDLVLVALVRLQFMTENVYKNSSLRHLTTEGTRAPVWMFVKAMRCELDAFWASLPPKLQQNKFLLMSYHTSMVFLYESSIQPSSFPTNPTSFNYTSPRLDMLFICLQSCKSVLDLCLAEPLSSFRRLSSIQLSHVGHAISALFKLSLVEEPGWDLAEIRKTANVLEYFDRFIANFEQAGKEIDTMQRETCRDCFPTGCSRAMRRVKGVYESRAAAGGQLGDIGIEELATLPPPDGTFPEQFDWVDDVYWQELLNDGNMWQ</sequence>
<gene>
    <name evidence="7" type="ORF">G7Y89_g15228</name>
</gene>
<dbReference type="GO" id="GO:0000981">
    <property type="term" value="F:DNA-binding transcription factor activity, RNA polymerase II-specific"/>
    <property type="evidence" value="ECO:0007669"/>
    <property type="project" value="TreeGrafter"/>
</dbReference>
<feature type="compositionally biased region" description="Low complexity" evidence="6">
    <location>
        <begin position="68"/>
        <end position="88"/>
    </location>
</feature>
<name>A0A8H4QR84_9HELO</name>
<evidence type="ECO:0008006" key="9">
    <source>
        <dbReference type="Google" id="ProtNLM"/>
    </source>
</evidence>
<dbReference type="PANTHER" id="PTHR31845">
    <property type="entry name" value="FINGER DOMAIN PROTEIN, PUTATIVE-RELATED"/>
    <property type="match status" value="1"/>
</dbReference>
<evidence type="ECO:0000256" key="2">
    <source>
        <dbReference type="ARBA" id="ARBA00023015"/>
    </source>
</evidence>
<proteinExistence type="predicted"/>
<evidence type="ECO:0000313" key="8">
    <source>
        <dbReference type="Proteomes" id="UP000566819"/>
    </source>
</evidence>
<comment type="caution">
    <text evidence="7">The sequence shown here is derived from an EMBL/GenBank/DDBJ whole genome shotgun (WGS) entry which is preliminary data.</text>
</comment>
<protein>
    <recommendedName>
        <fullName evidence="9">Transcription factor domain-containing protein</fullName>
    </recommendedName>
</protein>
<evidence type="ECO:0000256" key="5">
    <source>
        <dbReference type="ARBA" id="ARBA00023242"/>
    </source>
</evidence>
<accession>A0A8H4QR84</accession>
<keyword evidence="8" id="KW-1185">Reference proteome</keyword>
<evidence type="ECO:0000313" key="7">
    <source>
        <dbReference type="EMBL" id="KAF4615887.1"/>
    </source>
</evidence>
<organism evidence="7 8">
    <name type="scientific">Cudoniella acicularis</name>
    <dbReference type="NCBI Taxonomy" id="354080"/>
    <lineage>
        <taxon>Eukaryota</taxon>
        <taxon>Fungi</taxon>
        <taxon>Dikarya</taxon>
        <taxon>Ascomycota</taxon>
        <taxon>Pezizomycotina</taxon>
        <taxon>Leotiomycetes</taxon>
        <taxon>Helotiales</taxon>
        <taxon>Tricladiaceae</taxon>
        <taxon>Cudoniella</taxon>
    </lineage>
</organism>